<dbReference type="PROSITE" id="PS50896">
    <property type="entry name" value="LISH"/>
    <property type="match status" value="1"/>
</dbReference>
<dbReference type="AlphaFoldDB" id="A0A1A0HJS2"/>
<accession>A0A1A0HJS2</accession>
<evidence type="ECO:0000313" key="1">
    <source>
        <dbReference type="EMBL" id="OBA24063.1"/>
    </source>
</evidence>
<dbReference type="OrthoDB" id="1932312at2759"/>
<dbReference type="SUPFAM" id="SSF50978">
    <property type="entry name" value="WD40 repeat-like"/>
    <property type="match status" value="1"/>
</dbReference>
<dbReference type="STRING" id="869754.A0A1A0HJS2"/>
<dbReference type="Proteomes" id="UP000092555">
    <property type="component" value="Unassembled WGS sequence"/>
</dbReference>
<name>A0A1A0HJS2_9ASCO</name>
<comment type="caution">
    <text evidence="1">The sequence shown here is derived from an EMBL/GenBank/DDBJ whole genome shotgun (WGS) entry which is preliminary data.</text>
</comment>
<dbReference type="InterPro" id="IPR015943">
    <property type="entry name" value="WD40/YVTN_repeat-like_dom_sf"/>
</dbReference>
<dbReference type="RefSeq" id="XP_018714544.1">
    <property type="nucleotide sequence ID" value="XM_018855632.1"/>
</dbReference>
<keyword evidence="2" id="KW-1185">Reference proteome</keyword>
<dbReference type="EMBL" id="LXTC01000001">
    <property type="protein sequence ID" value="OBA24063.1"/>
    <property type="molecule type" value="Genomic_DNA"/>
</dbReference>
<reference evidence="1 2" key="1">
    <citation type="submission" date="2016-05" db="EMBL/GenBank/DDBJ databases">
        <title>Comparative genomics of biotechnologically important yeasts.</title>
        <authorList>
            <consortium name="DOE Joint Genome Institute"/>
            <person name="Riley R."/>
            <person name="Haridas S."/>
            <person name="Wolfe K.H."/>
            <person name="Lopes M.R."/>
            <person name="Hittinger C.T."/>
            <person name="Goker M."/>
            <person name="Salamov A."/>
            <person name="Wisecaver J."/>
            <person name="Long T.M."/>
            <person name="Aerts A.L."/>
            <person name="Barry K."/>
            <person name="Choi C."/>
            <person name="Clum A."/>
            <person name="Coughlan A.Y."/>
            <person name="Deshpande S."/>
            <person name="Douglass A.P."/>
            <person name="Hanson S.J."/>
            <person name="Klenk H.-P."/>
            <person name="LaButti K."/>
            <person name="Lapidus A."/>
            <person name="Lindquist E."/>
            <person name="Lipzen A."/>
            <person name="Meier-kolthoff J.P."/>
            <person name="Ohm R.A."/>
            <person name="Otillar R.P."/>
            <person name="Pangilinan J."/>
            <person name="Peng Y."/>
            <person name="Rokas A."/>
            <person name="Rosa C.A."/>
            <person name="Scheuner C."/>
            <person name="Sibirny A.A."/>
            <person name="Slot J.C."/>
            <person name="Stielow J.B."/>
            <person name="Sun H."/>
            <person name="Kurtzman C.P."/>
            <person name="Blackwell M."/>
            <person name="Grigoriev I.V."/>
            <person name="Jeffries T.W."/>
        </authorList>
    </citation>
    <scope>NUCLEOTIDE SEQUENCE [LARGE SCALE GENOMIC DNA]</scope>
    <source>
        <strain evidence="1 2">NRRL YB-4993</strain>
    </source>
</reference>
<dbReference type="InterPro" id="IPR036322">
    <property type="entry name" value="WD40_repeat_dom_sf"/>
</dbReference>
<dbReference type="Gene3D" id="2.130.10.10">
    <property type="entry name" value="YVTN repeat-like/Quinoprotein amine dehydrogenase"/>
    <property type="match status" value="1"/>
</dbReference>
<dbReference type="InterPro" id="IPR006594">
    <property type="entry name" value="LisH"/>
</dbReference>
<evidence type="ECO:0000313" key="2">
    <source>
        <dbReference type="Proteomes" id="UP000092555"/>
    </source>
</evidence>
<protein>
    <recommendedName>
        <fullName evidence="3">LisH domain-containing protein</fullName>
    </recommendedName>
</protein>
<evidence type="ECO:0008006" key="3">
    <source>
        <dbReference type="Google" id="ProtNLM"/>
    </source>
</evidence>
<sequence length="422" mass="47099">MSVHSFIAHFLKENGYKETLRTFEAEHGNIILPELPHEETLETIIADRLRYLSIDQKNGPDYDEVLSDDLQAVKSTQLKPWLAPYPKTPLELGPVSELIVDCAILTQKTGEYALLATSAKSLVVADLRTKKVVLKIQAVIGNVVVRRIVVAGDLVLLCGMNGKVTSGRLSENLCGFDALSETQIHPRLVTDIKVVTWHGETYVVSMGWDFHVKVHVVDKSDGFKLKPVGTPYKLANQGSCLDAVVYENKLYVLVCKREITLMDVLCLNEKEAFYLDCRLALNDAEFSASGFSPMCVKIFQENEVACPLVAVGTSHEPHMRVIVVLLREVGQKDDLFILRNQILCNLNTYSPQDKYSDAQIQWRYDGSGVWIIGDDGVIRGLDVFDKSVDVKLHGHDGRIKCGAFYGDKVLSCGTDRKVIEWS</sequence>
<gene>
    <name evidence="1" type="ORF">METBIDRAFT_30409</name>
</gene>
<organism evidence="1 2">
    <name type="scientific">Metschnikowia bicuspidata var. bicuspidata NRRL YB-4993</name>
    <dbReference type="NCBI Taxonomy" id="869754"/>
    <lineage>
        <taxon>Eukaryota</taxon>
        <taxon>Fungi</taxon>
        <taxon>Dikarya</taxon>
        <taxon>Ascomycota</taxon>
        <taxon>Saccharomycotina</taxon>
        <taxon>Pichiomycetes</taxon>
        <taxon>Metschnikowiaceae</taxon>
        <taxon>Metschnikowia</taxon>
    </lineage>
</organism>
<proteinExistence type="predicted"/>
<dbReference type="GeneID" id="30028608"/>